<name>A3QCC5_SHELP</name>
<keyword evidence="1 5" id="KW-0808">Transferase</keyword>
<dbReference type="STRING" id="323850.Shew_1253"/>
<protein>
    <submittedName>
        <fullName evidence="5">Retinol acyltransferase domain protein</fullName>
    </submittedName>
</protein>
<dbReference type="KEGG" id="slo:Shew_1253"/>
<dbReference type="EMBL" id="CP000606">
    <property type="protein sequence ID" value="ABO23123.1"/>
    <property type="molecule type" value="Genomic_DNA"/>
</dbReference>
<dbReference type="Proteomes" id="UP000001558">
    <property type="component" value="Chromosome"/>
</dbReference>
<proteinExistence type="predicted"/>
<reference evidence="5 6" key="1">
    <citation type="submission" date="2007-03" db="EMBL/GenBank/DDBJ databases">
        <title>Complete sequence of Shewanella loihica PV-4.</title>
        <authorList>
            <consortium name="US DOE Joint Genome Institute"/>
            <person name="Copeland A."/>
            <person name="Lucas S."/>
            <person name="Lapidus A."/>
            <person name="Barry K."/>
            <person name="Detter J.C."/>
            <person name="Glavina del Rio T."/>
            <person name="Hammon N."/>
            <person name="Israni S."/>
            <person name="Dalin E."/>
            <person name="Tice H."/>
            <person name="Pitluck S."/>
            <person name="Chain P."/>
            <person name="Malfatti S."/>
            <person name="Shin M."/>
            <person name="Vergez L."/>
            <person name="Schmutz J."/>
            <person name="Larimer F."/>
            <person name="Land M."/>
            <person name="Hauser L."/>
            <person name="Kyrpides N."/>
            <person name="Mikhailova N."/>
            <person name="Romine M.F."/>
            <person name="Serres G."/>
            <person name="Fredrickson J."/>
            <person name="Tiedje J."/>
            <person name="Richardson P."/>
        </authorList>
    </citation>
    <scope>NUCLEOTIDE SEQUENCE [LARGE SCALE GENOMIC DNA]</scope>
    <source>
        <strain evidence="6">ATCC BAA-1088 / PV-4</strain>
    </source>
</reference>
<dbReference type="GO" id="GO:0008970">
    <property type="term" value="F:phospholipase A1 activity"/>
    <property type="evidence" value="ECO:0007669"/>
    <property type="project" value="TreeGrafter"/>
</dbReference>
<evidence type="ECO:0000259" key="4">
    <source>
        <dbReference type="PROSITE" id="PS51934"/>
    </source>
</evidence>
<dbReference type="PANTHER" id="PTHR13943">
    <property type="entry name" value="HRAS-LIKE SUPPRESSOR - RELATED"/>
    <property type="match status" value="1"/>
</dbReference>
<dbReference type="OrthoDB" id="6398855at2"/>
<dbReference type="AlphaFoldDB" id="A3QCC5"/>
<keyword evidence="2" id="KW-0378">Hydrolase</keyword>
<dbReference type="Gene3D" id="3.90.1720.10">
    <property type="entry name" value="endopeptidase domain like (from Nostoc punctiforme)"/>
    <property type="match status" value="1"/>
</dbReference>
<dbReference type="GO" id="GO:0070292">
    <property type="term" value="P:N-acylphosphatidylethanolamine metabolic process"/>
    <property type="evidence" value="ECO:0007669"/>
    <property type="project" value="TreeGrafter"/>
</dbReference>
<keyword evidence="3" id="KW-0443">Lipid metabolism</keyword>
<gene>
    <name evidence="5" type="ordered locus">Shew_1253</name>
</gene>
<evidence type="ECO:0000256" key="3">
    <source>
        <dbReference type="ARBA" id="ARBA00023098"/>
    </source>
</evidence>
<evidence type="ECO:0000256" key="1">
    <source>
        <dbReference type="ARBA" id="ARBA00022679"/>
    </source>
</evidence>
<dbReference type="GO" id="GO:0004623">
    <property type="term" value="F:phospholipase A2 activity"/>
    <property type="evidence" value="ECO:0007669"/>
    <property type="project" value="TreeGrafter"/>
</dbReference>
<dbReference type="HOGENOM" id="CLU_100994_0_0_6"/>
<dbReference type="PANTHER" id="PTHR13943:SF77">
    <property type="entry name" value="LRAT DOMAIN-CONTAINING PROTEIN"/>
    <property type="match status" value="1"/>
</dbReference>
<dbReference type="GO" id="GO:0016410">
    <property type="term" value="F:N-acyltransferase activity"/>
    <property type="evidence" value="ECO:0007669"/>
    <property type="project" value="TreeGrafter"/>
</dbReference>
<sequence length="241" mass="25704">MKKFKAGDHLVTNIDPLGLTQHHGLCVGHNQVIHQRKDGFVEQVTLTEFAEGAKVKRKAIAYDRDGAVERALSQVGLRPYHLLNSNCEHFVNWCLDEESTSDQVSNNVHLTMQVTARAGLLGLSAKRLAQSSSANIALASTAAKMVGERIGLPDSVNTVLGTPGDMVAKPIETLINGTSDTLSTSTEHLRDGQYGKAVGALVTGAAVTAVKTTVVAPLKVAGDGIVAVADIGKDIWLWLRY</sequence>
<evidence type="ECO:0000313" key="5">
    <source>
        <dbReference type="EMBL" id="ABO23123.1"/>
    </source>
</evidence>
<accession>A3QCC5</accession>
<dbReference type="Pfam" id="PF04970">
    <property type="entry name" value="LRAT"/>
    <property type="match status" value="1"/>
</dbReference>
<organism evidence="5 6">
    <name type="scientific">Shewanella loihica (strain ATCC BAA-1088 / PV-4)</name>
    <dbReference type="NCBI Taxonomy" id="323850"/>
    <lineage>
        <taxon>Bacteria</taxon>
        <taxon>Pseudomonadati</taxon>
        <taxon>Pseudomonadota</taxon>
        <taxon>Gammaproteobacteria</taxon>
        <taxon>Alteromonadales</taxon>
        <taxon>Shewanellaceae</taxon>
        <taxon>Shewanella</taxon>
    </lineage>
</organism>
<dbReference type="PROSITE" id="PS51934">
    <property type="entry name" value="LRAT"/>
    <property type="match status" value="1"/>
</dbReference>
<keyword evidence="6" id="KW-1185">Reference proteome</keyword>
<dbReference type="InterPro" id="IPR007053">
    <property type="entry name" value="LRAT_dom"/>
</dbReference>
<evidence type="ECO:0000313" key="6">
    <source>
        <dbReference type="Proteomes" id="UP000001558"/>
    </source>
</evidence>
<feature type="domain" description="LRAT" evidence="4">
    <location>
        <begin position="12"/>
        <end position="103"/>
    </location>
</feature>
<dbReference type="eggNOG" id="COG1842">
    <property type="taxonomic scope" value="Bacteria"/>
</dbReference>
<dbReference type="InterPro" id="IPR051496">
    <property type="entry name" value="H-rev107_PLA/AT"/>
</dbReference>
<keyword evidence="5" id="KW-0012">Acyltransferase</keyword>
<evidence type="ECO:0000256" key="2">
    <source>
        <dbReference type="ARBA" id="ARBA00022801"/>
    </source>
</evidence>
<dbReference type="GO" id="GO:0005737">
    <property type="term" value="C:cytoplasm"/>
    <property type="evidence" value="ECO:0007669"/>
    <property type="project" value="TreeGrafter"/>
</dbReference>
<dbReference type="RefSeq" id="WP_011865055.1">
    <property type="nucleotide sequence ID" value="NC_009092.1"/>
</dbReference>